<feature type="region of interest" description="Disordered" evidence="1">
    <location>
        <begin position="560"/>
        <end position="583"/>
    </location>
</feature>
<accession>A0A8V5FPB6</accession>
<evidence type="ECO:0000313" key="2">
    <source>
        <dbReference type="Ensembl" id="ENSMUNP00000014949.2"/>
    </source>
</evidence>
<dbReference type="AlphaFoldDB" id="A0A8C6JQ04"/>
<sequence>MLHAESRVSLLKCQDEIIIEPCSKKMKSTEETYENLSADDNQDIQEEVDTETTSYDLIPVYASDDQGQHEMQKLEKIPTGVLTTLNKVLPENNLVHSEAVQNANPPFASINNTKAEEKGPFITNNVGEDNIKNSITSFSVNRNASDEDFFTSTEFIGPIYKPAKSNKQDKSDSCNESSEGDQNGFHESSEGDQNGFHEKGAKRKEAKKTQTVTSAVPEIDDELDQFYKEIYQLESENLDTNFQEKETETSQEQCTPYDCSQMSQEDCQRTLLSSPQPYYKNGQCFFEEQSSEKTSNEQQFVMETSGWKTENMFDRKEDSKYWNYSVPEFRPAWQSAESFIIPQLPFPPRFNHQSRVQVLHSPPQKNYVLPSHNGNLSYKNYYGYHKDSDINSHGSLLDQSINDAGHADTHTTQVFRNVNNDQNGLQNNGFCETRGEYWEDPKVANTGGMHSFTSLQLTEERSSCSQKLLLILRGLPGSGKTTLSQETILRKKHGHLSTKAKQRGKRKRNKKTKGSPTEITKKMLGGAAHHPVPDDQDTSGSEEDYLKEEDSKSLCIFSEGPEDSVTVSEEQPNGDDESLKETTGVSRERFPIAVSEVSTMTNSALKNELPMESDSSLLIDLKPFSTDYLSKNAVDDEKTNQRHIKNLCRSSFLKRSNEKNSIQETEGISEDCNILLLSKENKLGSYQSTPKPDREAKLLSGEEKKIFQCYNSNIGDNVPGNNTEDTHALKAEESSSNAQACFPIHFQLPTEELQLGFDTQVSLSSWSENKSVGEQRLPKMRKPKQTPMNSSKHLKCCWSNEELVKENHWVTVTEEAGLSASAAGEVQFHSLVEARTTFMQCSSEVDIPRNDAAPITSKRKRYRRIVNLAPKFNLPRQIDGSTDGGKEVPIKDYIPQKSVLEIGKKSFLCKDHREECEQDHALQEYSVPFSGTKATYSMPTADSDTLLHGISCIHLGQSSPMPKYSCRVCVVPGMKKEQARALEQQEIVDKKEDKSEQVYSEVTNSRPDILSSVKVVFQYSEDSSMLANCSENMQEADDTEPAEASQLKDNQDVNMACSFLGLPLSLGFAFQLVQLFGSPGLPLESLLPDDYIVPLDWKVSKMIYLLWKTSVEEKQKTSGSQDRNTLSDDFIGLEDINKDYQENQVSSETLEVVEVFQGMVEENTVACTGTGSLNAVSHQP</sequence>
<organism evidence="2 3">
    <name type="scientific">Melopsittacus undulatus</name>
    <name type="common">Budgerigar</name>
    <name type="synonym">Psittacus undulatus</name>
    <dbReference type="NCBI Taxonomy" id="13146"/>
    <lineage>
        <taxon>Eukaryota</taxon>
        <taxon>Metazoa</taxon>
        <taxon>Chordata</taxon>
        <taxon>Craniata</taxon>
        <taxon>Vertebrata</taxon>
        <taxon>Euteleostomi</taxon>
        <taxon>Archelosauria</taxon>
        <taxon>Archosauria</taxon>
        <taxon>Dinosauria</taxon>
        <taxon>Saurischia</taxon>
        <taxon>Theropoda</taxon>
        <taxon>Coelurosauria</taxon>
        <taxon>Aves</taxon>
        <taxon>Neognathae</taxon>
        <taxon>Neoaves</taxon>
        <taxon>Telluraves</taxon>
        <taxon>Australaves</taxon>
        <taxon>Psittaciformes</taxon>
        <taxon>Psittaculidae</taxon>
        <taxon>Melopsittacus</taxon>
    </lineage>
</organism>
<dbReference type="GO" id="GO:0005634">
    <property type="term" value="C:nucleus"/>
    <property type="evidence" value="ECO:0007669"/>
    <property type="project" value="TreeGrafter"/>
</dbReference>
<dbReference type="InterPro" id="IPR027417">
    <property type="entry name" value="P-loop_NTPase"/>
</dbReference>
<name>A0A8C6JQ04_MELUD</name>
<dbReference type="GO" id="GO:0003714">
    <property type="term" value="F:transcription corepressor activity"/>
    <property type="evidence" value="ECO:0007669"/>
    <property type="project" value="TreeGrafter"/>
</dbReference>
<gene>
    <name evidence="2" type="primary">LOC101876287</name>
</gene>
<feature type="region of interest" description="Disordered" evidence="1">
    <location>
        <begin position="491"/>
        <end position="545"/>
    </location>
</feature>
<dbReference type="InterPro" id="IPR026302">
    <property type="entry name" value="NEDD4-bd_p2"/>
</dbReference>
<protein>
    <submittedName>
        <fullName evidence="2">Uncharacterized protein</fullName>
    </submittedName>
</protein>
<feature type="compositionally biased region" description="Acidic residues" evidence="1">
    <location>
        <begin position="534"/>
        <end position="545"/>
    </location>
</feature>
<keyword evidence="3" id="KW-1185">Reference proteome</keyword>
<reference evidence="2" key="2">
    <citation type="submission" date="2025-08" db="UniProtKB">
        <authorList>
            <consortium name="Ensembl"/>
        </authorList>
    </citation>
    <scope>IDENTIFICATION</scope>
</reference>
<reference evidence="2" key="1">
    <citation type="submission" date="2020-03" db="EMBL/GenBank/DDBJ databases">
        <title>Melopsittacus undulatus (budgerigar) genome, bMelUnd1, maternal haplotype with Z.</title>
        <authorList>
            <person name="Gedman G."/>
            <person name="Mountcastle J."/>
            <person name="Haase B."/>
            <person name="Formenti G."/>
            <person name="Wright T."/>
            <person name="Apodaca J."/>
            <person name="Pelan S."/>
            <person name="Chow W."/>
            <person name="Rhie A."/>
            <person name="Howe K."/>
            <person name="Fedrigo O."/>
            <person name="Jarvis E.D."/>
        </authorList>
    </citation>
    <scope>NUCLEOTIDE SEQUENCE [LARGE SCALE GENOMIC DNA]</scope>
</reference>
<dbReference type="PANTHER" id="PTHR13308:SF23">
    <property type="entry name" value="NEDD4-BINDING PROTEIN 2-LIKE 2"/>
    <property type="match status" value="1"/>
</dbReference>
<evidence type="ECO:0000256" key="1">
    <source>
        <dbReference type="SAM" id="MobiDB-lite"/>
    </source>
</evidence>
<evidence type="ECO:0000313" key="3">
    <source>
        <dbReference type="Proteomes" id="UP000694405"/>
    </source>
</evidence>
<accession>A0A8C6JQ04</accession>
<proteinExistence type="predicted"/>
<dbReference type="Ensembl" id="ENSMUNT00000017213.2">
    <property type="protein sequence ID" value="ENSMUNP00000014949.2"/>
    <property type="gene ID" value="ENSMUNG00000011605.2"/>
</dbReference>
<dbReference type="PANTHER" id="PTHR13308">
    <property type="entry name" value="NEDD4-BINDING PROTEIN 2-LIKE 1"/>
    <property type="match status" value="1"/>
</dbReference>
<dbReference type="Proteomes" id="UP000694405">
    <property type="component" value="Chromosome 2"/>
</dbReference>
<feature type="region of interest" description="Disordered" evidence="1">
    <location>
        <begin position="160"/>
        <end position="216"/>
    </location>
</feature>
<dbReference type="Gene3D" id="3.40.50.300">
    <property type="entry name" value="P-loop containing nucleotide triphosphate hydrolases"/>
    <property type="match status" value="1"/>
</dbReference>
<dbReference type="GO" id="GO:0000122">
    <property type="term" value="P:negative regulation of transcription by RNA polymerase II"/>
    <property type="evidence" value="ECO:0007669"/>
    <property type="project" value="TreeGrafter"/>
</dbReference>
<reference evidence="2" key="3">
    <citation type="submission" date="2025-09" db="UniProtKB">
        <authorList>
            <consortium name="Ensembl"/>
        </authorList>
    </citation>
    <scope>IDENTIFICATION</scope>
</reference>
<feature type="compositionally biased region" description="Basic residues" evidence="1">
    <location>
        <begin position="491"/>
        <end position="513"/>
    </location>
</feature>